<sequence>MMAERYRLSFTTSGLFLKEAPLVAERYLKLRDWGRTRQQVRGENLLQVRTAAAAMRISKELIARLELLDHEELEFLVDGSPREQGYLLWAAACRRYAFIRDFAREVLREHYLLMRRQLTTSDYDAFCNAKALWHAELDELAASTQSKLRQNLFRMLRDADLISAQHQIQPVLISPALAHLLARHDNEQLLIFPATDHELERWLQ</sequence>
<dbReference type="PATRIC" id="fig|294.195.peg.702"/>
<organism evidence="1 2">
    <name type="scientific">Pseudomonas fluorescens</name>
    <dbReference type="NCBI Taxonomy" id="294"/>
    <lineage>
        <taxon>Bacteria</taxon>
        <taxon>Pseudomonadati</taxon>
        <taxon>Pseudomonadota</taxon>
        <taxon>Gammaproteobacteria</taxon>
        <taxon>Pseudomonadales</taxon>
        <taxon>Pseudomonadaceae</taxon>
        <taxon>Pseudomonas</taxon>
    </lineage>
</organism>
<reference evidence="1 2" key="1">
    <citation type="submission" date="2015-05" db="EMBL/GenBank/DDBJ databases">
        <title>A genomic and transcriptomic approach to investigate the blue pigment phenotype in Pseudomonas fluorescens.</title>
        <authorList>
            <person name="Andreani N.A."/>
            <person name="Cardazzo B."/>
        </authorList>
    </citation>
    <scope>NUCLEOTIDE SEQUENCE [LARGE SCALE GENOMIC DNA]</scope>
    <source>
        <strain evidence="1 2">Ps_40</strain>
    </source>
</reference>
<dbReference type="InterPro" id="IPR023137">
    <property type="entry name" value="BrxA_sf"/>
</dbReference>
<dbReference type="Pfam" id="PF08849">
    <property type="entry name" value="BrxA"/>
    <property type="match status" value="1"/>
</dbReference>
<proteinExistence type="predicted"/>
<evidence type="ECO:0000313" key="1">
    <source>
        <dbReference type="EMBL" id="KWV83866.1"/>
    </source>
</evidence>
<dbReference type="EMBL" id="LCYC01000007">
    <property type="protein sequence ID" value="KWV83866.1"/>
    <property type="molecule type" value="Genomic_DNA"/>
</dbReference>
<evidence type="ECO:0000313" key="2">
    <source>
        <dbReference type="Proteomes" id="UP000063434"/>
    </source>
</evidence>
<evidence type="ECO:0008006" key="3">
    <source>
        <dbReference type="Google" id="ProtNLM"/>
    </source>
</evidence>
<dbReference type="AlphaFoldDB" id="A0A109LAF4"/>
<name>A0A109LAF4_PSEFL</name>
<gene>
    <name evidence="1" type="ORF">PFL603g_00653</name>
</gene>
<comment type="caution">
    <text evidence="1">The sequence shown here is derived from an EMBL/GenBank/DDBJ whole genome shotgun (WGS) entry which is preliminary data.</text>
</comment>
<dbReference type="Proteomes" id="UP000063434">
    <property type="component" value="Unassembled WGS sequence"/>
</dbReference>
<accession>A0A109LAF4</accession>
<dbReference type="Gene3D" id="1.10.3540.10">
    <property type="entry name" value="uncharacterized protein from magnetospirillum magneticum domain"/>
    <property type="match status" value="1"/>
</dbReference>
<dbReference type="InterPro" id="IPR014948">
    <property type="entry name" value="BrxA"/>
</dbReference>
<protein>
    <recommendedName>
        <fullName evidence="3">DUF1819 family protein</fullName>
    </recommendedName>
</protein>